<accession>F2LWD2</accession>
<proteinExistence type="predicted"/>
<dbReference type="eggNOG" id="ENOG50334IY">
    <property type="taxonomic scope" value="Bacteria"/>
</dbReference>
<dbReference type="EMBL" id="CP002606">
    <property type="protein sequence ID" value="AEA34066.1"/>
    <property type="molecule type" value="Genomic_DNA"/>
</dbReference>
<dbReference type="OrthoDB" id="9799618at2"/>
<keyword evidence="2" id="KW-1185">Reference proteome</keyword>
<dbReference type="Pfam" id="PF08899">
    <property type="entry name" value="DUF1844"/>
    <property type="match status" value="1"/>
</dbReference>
<reference evidence="1 2" key="1">
    <citation type="journal article" date="2011" name="Stand. Genomic Sci.">
        <title>Complete genome sequence of the thermophilic sulfur-reducer Hippea maritima type strain (MH(2)).</title>
        <authorList>
            <person name="Huntemann M."/>
            <person name="Lu M."/>
            <person name="Nolan M."/>
            <person name="Lapidus A."/>
            <person name="Lucas S."/>
            <person name="Hammon N."/>
            <person name="Deshpande S."/>
            <person name="Cheng J.F."/>
            <person name="Tapia R."/>
            <person name="Han C."/>
            <person name="Goodwin L."/>
            <person name="Pitluck S."/>
            <person name="Liolios K."/>
            <person name="Pagani I."/>
            <person name="Ivanova N."/>
            <person name="Ovchinikova G."/>
            <person name="Pati A."/>
            <person name="Chen A."/>
            <person name="Palaniappan K."/>
            <person name="Land M."/>
            <person name="Hauser L."/>
            <person name="Jeffries C.D."/>
            <person name="Detter J.C."/>
            <person name="Brambilla E.M."/>
            <person name="Rohde M."/>
            <person name="Spring S."/>
            <person name="Goker M."/>
            <person name="Woyke T."/>
            <person name="Bristow J."/>
            <person name="Eisen J.A."/>
            <person name="Markowitz V."/>
            <person name="Hugenholtz P."/>
            <person name="Kyrpides N.C."/>
            <person name="Klenk H.P."/>
            <person name="Mavromatis K."/>
        </authorList>
    </citation>
    <scope>NUCLEOTIDE SEQUENCE [LARGE SCALE GENOMIC DNA]</scope>
    <source>
        <strain evidence="2">ATCC 700847 / DSM 10411 / MH2</strain>
    </source>
</reference>
<reference evidence="2" key="2">
    <citation type="submission" date="2011-03" db="EMBL/GenBank/DDBJ databases">
        <title>The complete genome of Hippea maritima DSM 10411.</title>
        <authorList>
            <consortium name="US DOE Joint Genome Institute (JGI-PGF)"/>
            <person name="Lucas S."/>
            <person name="Copeland A."/>
            <person name="Lapidus A."/>
            <person name="Bruce D."/>
            <person name="Goodwin L."/>
            <person name="Pitluck S."/>
            <person name="Peters L."/>
            <person name="Kyrpides N."/>
            <person name="Mavromatis K."/>
            <person name="Pagani I."/>
            <person name="Ivanova N."/>
            <person name="Mikhailova N."/>
            <person name="Lu M."/>
            <person name="Detter J.C."/>
            <person name="Tapia R."/>
            <person name="Han C."/>
            <person name="Land M."/>
            <person name="Hauser L."/>
            <person name="Markowitz V."/>
            <person name="Cheng J.-F."/>
            <person name="Hugenholtz P."/>
            <person name="Woyke T."/>
            <person name="Wu D."/>
            <person name="Spring S."/>
            <person name="Schroeder M."/>
            <person name="Brambilla E."/>
            <person name="Klenk H.-P."/>
            <person name="Eisen J.A."/>
        </authorList>
    </citation>
    <scope>NUCLEOTIDE SEQUENCE [LARGE SCALE GENOMIC DNA]</scope>
    <source>
        <strain evidence="2">ATCC 700847 / DSM 10411 / MH2</strain>
    </source>
</reference>
<dbReference type="InterPro" id="IPR014995">
    <property type="entry name" value="DUF1844"/>
</dbReference>
<name>F2LWD2_HIPMA</name>
<sequence length="86" mass="9957">MSQEKATFIHLIVSMAEAAYVNLGVVEDPFTKKKAKDLKQAKYTIDMLEVLKEKTKGNLNKEEEELFDEVLYDLRVRYLEESKQSG</sequence>
<dbReference type="InParanoid" id="F2LWD2"/>
<dbReference type="RefSeq" id="WP_013682104.1">
    <property type="nucleotide sequence ID" value="NC_015318.1"/>
</dbReference>
<dbReference type="HOGENOM" id="CLU_136189_2_1_7"/>
<dbReference type="KEGG" id="hmr:Hipma_1100"/>
<evidence type="ECO:0008006" key="3">
    <source>
        <dbReference type="Google" id="ProtNLM"/>
    </source>
</evidence>
<evidence type="ECO:0000313" key="2">
    <source>
        <dbReference type="Proteomes" id="UP000008139"/>
    </source>
</evidence>
<organism evidence="1 2">
    <name type="scientific">Hippea maritima (strain ATCC 700847 / DSM 10411 / MH2)</name>
    <dbReference type="NCBI Taxonomy" id="760142"/>
    <lineage>
        <taxon>Bacteria</taxon>
        <taxon>Pseudomonadati</taxon>
        <taxon>Campylobacterota</taxon>
        <taxon>Desulfurellia</taxon>
        <taxon>Desulfurellales</taxon>
        <taxon>Hippeaceae</taxon>
        <taxon>Hippea</taxon>
    </lineage>
</organism>
<protein>
    <recommendedName>
        <fullName evidence="3">DUF1844 domain-containing protein</fullName>
    </recommendedName>
</protein>
<dbReference type="AlphaFoldDB" id="F2LWD2"/>
<dbReference type="STRING" id="760142.Hipma_1100"/>
<dbReference type="Proteomes" id="UP000008139">
    <property type="component" value="Chromosome"/>
</dbReference>
<gene>
    <name evidence="1" type="ordered locus">Hipma_1100</name>
</gene>
<evidence type="ECO:0000313" key="1">
    <source>
        <dbReference type="EMBL" id="AEA34066.1"/>
    </source>
</evidence>